<sequence>MGQPQRPRRKTIVLSSDEEEVVKKPPSGKLKRPTESAVNTSQTATTRKNRAAIVESSSEDGLSQDLATVQRSTRNAKPSPLKQSRSLKEAAKPSPRLSSTPDAQNGAAKPNPQKEARADNARSKDKKIYSFFNTATQKQQSQRSSSPDKLAKKIVGEEDLIEDDSFGEDLAALEGNATTNSLTMRGKRKRDQLDDTGSLGNDGVSLGSQKFIKTGSAPIHPVDTFPKQQPLEDLRPWTELHGPENISELAVHVKKVKDVQNWLTSVLD</sequence>
<reference evidence="1" key="1">
    <citation type="submission" date="2024-09" db="EMBL/GenBank/DDBJ databases">
        <title>Black Yeasts Isolated from many extreme environments.</title>
        <authorList>
            <person name="Coleine C."/>
            <person name="Stajich J.E."/>
            <person name="Selbmann L."/>
        </authorList>
    </citation>
    <scope>NUCLEOTIDE SEQUENCE</scope>
    <source>
        <strain evidence="1">CCFEE 5737</strain>
    </source>
</reference>
<organism evidence="1 2">
    <name type="scientific">Coniosporium uncinatum</name>
    <dbReference type="NCBI Taxonomy" id="93489"/>
    <lineage>
        <taxon>Eukaryota</taxon>
        <taxon>Fungi</taxon>
        <taxon>Dikarya</taxon>
        <taxon>Ascomycota</taxon>
        <taxon>Pezizomycotina</taxon>
        <taxon>Dothideomycetes</taxon>
        <taxon>Dothideomycetes incertae sedis</taxon>
        <taxon>Coniosporium</taxon>
    </lineage>
</organism>
<evidence type="ECO:0000313" key="2">
    <source>
        <dbReference type="Proteomes" id="UP001186974"/>
    </source>
</evidence>
<accession>A0ACC3CTT3</accession>
<gene>
    <name evidence="1" type="ORF">LTS18_000601</name>
</gene>
<dbReference type="EMBL" id="JAWDJW010011597">
    <property type="protein sequence ID" value="KAK3044695.1"/>
    <property type="molecule type" value="Genomic_DNA"/>
</dbReference>
<proteinExistence type="predicted"/>
<dbReference type="Proteomes" id="UP001186974">
    <property type="component" value="Unassembled WGS sequence"/>
</dbReference>
<comment type="caution">
    <text evidence="1">The sequence shown here is derived from an EMBL/GenBank/DDBJ whole genome shotgun (WGS) entry which is preliminary data.</text>
</comment>
<keyword evidence="2" id="KW-1185">Reference proteome</keyword>
<evidence type="ECO:0000313" key="1">
    <source>
        <dbReference type="EMBL" id="KAK3044695.1"/>
    </source>
</evidence>
<name>A0ACC3CTT3_9PEZI</name>
<protein>
    <submittedName>
        <fullName evidence="1">Uncharacterized protein</fullName>
    </submittedName>
</protein>
<feature type="non-terminal residue" evidence="1">
    <location>
        <position position="268"/>
    </location>
</feature>